<dbReference type="InterPro" id="IPR001387">
    <property type="entry name" value="Cro/C1-type_HTH"/>
</dbReference>
<sequence length="82" mass="8764">MRQLITTPEQIGQILRSARRAKGLSQAQAGIRLGLSQNRVSELEKGAAAATVAQLLAMTALYDLQLEVASRGERGEATATAW</sequence>
<protein>
    <submittedName>
        <fullName evidence="2">Helix-turn-helix domain-containing protein</fullName>
    </submittedName>
</protein>
<dbReference type="CDD" id="cd00093">
    <property type="entry name" value="HTH_XRE"/>
    <property type="match status" value="1"/>
</dbReference>
<feature type="domain" description="HTH cro/C1-type" evidence="1">
    <location>
        <begin position="15"/>
        <end position="69"/>
    </location>
</feature>
<name>A0ABZ0WJU5_9BURK</name>
<dbReference type="InterPro" id="IPR010982">
    <property type="entry name" value="Lambda_DNA-bd_dom_sf"/>
</dbReference>
<dbReference type="SUPFAM" id="SSF47413">
    <property type="entry name" value="lambda repressor-like DNA-binding domains"/>
    <property type="match status" value="1"/>
</dbReference>
<dbReference type="PROSITE" id="PS50943">
    <property type="entry name" value="HTH_CROC1"/>
    <property type="match status" value="1"/>
</dbReference>
<dbReference type="RefSeq" id="WP_114811591.1">
    <property type="nucleotide sequence ID" value="NZ_CP139965.1"/>
</dbReference>
<evidence type="ECO:0000313" key="2">
    <source>
        <dbReference type="EMBL" id="WQD77636.1"/>
    </source>
</evidence>
<reference evidence="2 3" key="1">
    <citation type="submission" date="2023-12" db="EMBL/GenBank/DDBJ databases">
        <title>Genome sequencing and assembly of bacterial species from a model synthetic community.</title>
        <authorList>
            <person name="Hogle S.L."/>
        </authorList>
    </citation>
    <scope>NUCLEOTIDE SEQUENCE [LARGE SCALE GENOMIC DNA]</scope>
    <source>
        <strain evidence="2 3">HAMBI 2494</strain>
    </source>
</reference>
<gene>
    <name evidence="2" type="ORF">U0042_26920</name>
</gene>
<dbReference type="Gene3D" id="1.10.260.40">
    <property type="entry name" value="lambda repressor-like DNA-binding domains"/>
    <property type="match status" value="1"/>
</dbReference>
<dbReference type="EMBL" id="CP139965">
    <property type="protein sequence ID" value="WQD77636.1"/>
    <property type="molecule type" value="Genomic_DNA"/>
</dbReference>
<keyword evidence="3" id="KW-1185">Reference proteome</keyword>
<dbReference type="SMART" id="SM00530">
    <property type="entry name" value="HTH_XRE"/>
    <property type="match status" value="1"/>
</dbReference>
<proteinExistence type="predicted"/>
<accession>A0ABZ0WJU5</accession>
<evidence type="ECO:0000313" key="3">
    <source>
        <dbReference type="Proteomes" id="UP001325479"/>
    </source>
</evidence>
<evidence type="ECO:0000259" key="1">
    <source>
        <dbReference type="PROSITE" id="PS50943"/>
    </source>
</evidence>
<organism evidence="2 3">
    <name type="scientific">Paraburkholderia kururiensis</name>
    <dbReference type="NCBI Taxonomy" id="984307"/>
    <lineage>
        <taxon>Bacteria</taxon>
        <taxon>Pseudomonadati</taxon>
        <taxon>Pseudomonadota</taxon>
        <taxon>Betaproteobacteria</taxon>
        <taxon>Burkholderiales</taxon>
        <taxon>Burkholderiaceae</taxon>
        <taxon>Paraburkholderia</taxon>
    </lineage>
</organism>
<dbReference type="Pfam" id="PF13560">
    <property type="entry name" value="HTH_31"/>
    <property type="match status" value="1"/>
</dbReference>
<dbReference type="Proteomes" id="UP001325479">
    <property type="component" value="Chromosome"/>
</dbReference>